<dbReference type="Pfam" id="PF07729">
    <property type="entry name" value="FCD"/>
    <property type="match status" value="1"/>
</dbReference>
<keyword evidence="2" id="KW-0238">DNA-binding</keyword>
<evidence type="ECO:0000256" key="2">
    <source>
        <dbReference type="ARBA" id="ARBA00023125"/>
    </source>
</evidence>
<feature type="domain" description="HTH gntR-type" evidence="4">
    <location>
        <begin position="89"/>
        <end position="147"/>
    </location>
</feature>
<dbReference type="Proteomes" id="UP000198767">
    <property type="component" value="Unassembled WGS sequence"/>
</dbReference>
<dbReference type="SUPFAM" id="SSF48008">
    <property type="entry name" value="GntR ligand-binding domain-like"/>
    <property type="match status" value="1"/>
</dbReference>
<feature type="domain" description="HTH gntR-type" evidence="4">
    <location>
        <begin position="11"/>
        <end position="68"/>
    </location>
</feature>
<dbReference type="Pfam" id="PF00392">
    <property type="entry name" value="GntR"/>
    <property type="match status" value="2"/>
</dbReference>
<dbReference type="AlphaFoldDB" id="A0A1G5Q5C8"/>
<keyword evidence="3" id="KW-0804">Transcription</keyword>
<dbReference type="InterPro" id="IPR011711">
    <property type="entry name" value="GntR_C"/>
</dbReference>
<dbReference type="GO" id="GO:0003700">
    <property type="term" value="F:DNA-binding transcription factor activity"/>
    <property type="evidence" value="ECO:0007669"/>
    <property type="project" value="InterPro"/>
</dbReference>
<accession>A0A1G5Q5C8</accession>
<evidence type="ECO:0000256" key="3">
    <source>
        <dbReference type="ARBA" id="ARBA00023163"/>
    </source>
</evidence>
<dbReference type="SMART" id="SM00895">
    <property type="entry name" value="FCD"/>
    <property type="match status" value="1"/>
</dbReference>
<keyword evidence="7" id="KW-1185">Reference proteome</keyword>
<evidence type="ECO:0000256" key="1">
    <source>
        <dbReference type="ARBA" id="ARBA00023015"/>
    </source>
</evidence>
<keyword evidence="1" id="KW-0805">Transcription regulation</keyword>
<reference evidence="6 7" key="1">
    <citation type="submission" date="2016-10" db="EMBL/GenBank/DDBJ databases">
        <authorList>
            <person name="de Groot N.N."/>
        </authorList>
    </citation>
    <scope>NUCLEOTIDE SEQUENCE [LARGE SCALE GENOMIC DNA]</scope>
    <source>
        <strain evidence="6 7">U95</strain>
    </source>
</reference>
<dbReference type="STRING" id="1156985.SAMN04488118_10321"/>
<dbReference type="EMBL" id="FMWG01000003">
    <property type="protein sequence ID" value="SCZ57053.1"/>
    <property type="molecule type" value="Genomic_DNA"/>
</dbReference>
<dbReference type="InterPro" id="IPR036388">
    <property type="entry name" value="WH-like_DNA-bd_sf"/>
</dbReference>
<feature type="domain" description="GntR C-terminal" evidence="5">
    <location>
        <begin position="157"/>
        <end position="285"/>
    </location>
</feature>
<dbReference type="Gene3D" id="1.20.120.530">
    <property type="entry name" value="GntR ligand-binding domain-like"/>
    <property type="match status" value="1"/>
</dbReference>
<dbReference type="SUPFAM" id="SSF46785">
    <property type="entry name" value="Winged helix' DNA-binding domain"/>
    <property type="match status" value="2"/>
</dbReference>
<sequence length="302" mass="34418">MARTNIRLVEAYNKLLTICDNEEIGSSLASENALALDLGVSRTVVRSALERLTKAGIVALNGRHKAILRRSNEDDKMERPPAPQGLDELENRFFEWVLHMDVPAGTVLNVAQLAKEFGVATHTLQEFLSSLSRYGIVARRPKGGWLLEGFTTSFALELSEFRSVLELNAVRQLITLPKEHPIWARLQTLETEHRTLLTEIDEKFHDFSRLDQRFHTAINSVVDNRFVKEFQKIISLIFHYHFQWNKSDERIRNESAIHEHLAYLDALRSRDPVKAEAAARVHLATSTQTLLNSLRAHDHADG</sequence>
<dbReference type="PRINTS" id="PR00035">
    <property type="entry name" value="HTHGNTR"/>
</dbReference>
<dbReference type="SMART" id="SM00345">
    <property type="entry name" value="HTH_GNTR"/>
    <property type="match status" value="2"/>
</dbReference>
<dbReference type="PANTHER" id="PTHR43537">
    <property type="entry name" value="TRANSCRIPTIONAL REGULATOR, GNTR FAMILY"/>
    <property type="match status" value="1"/>
</dbReference>
<protein>
    <submittedName>
        <fullName evidence="6">Transcriptional regulator, GntR family</fullName>
    </submittedName>
</protein>
<evidence type="ECO:0000259" key="5">
    <source>
        <dbReference type="SMART" id="SM00895"/>
    </source>
</evidence>
<organism evidence="6 7">
    <name type="scientific">Epibacterium ulvae</name>
    <dbReference type="NCBI Taxonomy" id="1156985"/>
    <lineage>
        <taxon>Bacteria</taxon>
        <taxon>Pseudomonadati</taxon>
        <taxon>Pseudomonadota</taxon>
        <taxon>Alphaproteobacteria</taxon>
        <taxon>Rhodobacterales</taxon>
        <taxon>Roseobacteraceae</taxon>
        <taxon>Epibacterium</taxon>
    </lineage>
</organism>
<dbReference type="Gene3D" id="1.10.10.10">
    <property type="entry name" value="Winged helix-like DNA-binding domain superfamily/Winged helix DNA-binding domain"/>
    <property type="match status" value="2"/>
</dbReference>
<proteinExistence type="predicted"/>
<dbReference type="InterPro" id="IPR036390">
    <property type="entry name" value="WH_DNA-bd_sf"/>
</dbReference>
<evidence type="ECO:0000313" key="7">
    <source>
        <dbReference type="Proteomes" id="UP000198767"/>
    </source>
</evidence>
<dbReference type="RefSeq" id="WP_090216997.1">
    <property type="nucleotide sequence ID" value="NZ_FMWG01000003.1"/>
</dbReference>
<dbReference type="PANTHER" id="PTHR43537:SF51">
    <property type="entry name" value="HTH-TYPE TRANSCRIPTIONAL REGULATOR LGOR-RELATED"/>
    <property type="match status" value="1"/>
</dbReference>
<dbReference type="OrthoDB" id="9799812at2"/>
<dbReference type="InterPro" id="IPR000524">
    <property type="entry name" value="Tscrpt_reg_HTH_GntR"/>
</dbReference>
<name>A0A1G5Q5C8_9RHOB</name>
<evidence type="ECO:0000313" key="6">
    <source>
        <dbReference type="EMBL" id="SCZ57053.1"/>
    </source>
</evidence>
<dbReference type="GO" id="GO:0003677">
    <property type="term" value="F:DNA binding"/>
    <property type="evidence" value="ECO:0007669"/>
    <property type="project" value="UniProtKB-KW"/>
</dbReference>
<gene>
    <name evidence="6" type="ORF">SAMN04488118_10321</name>
</gene>
<evidence type="ECO:0000259" key="4">
    <source>
        <dbReference type="SMART" id="SM00345"/>
    </source>
</evidence>
<dbReference type="InterPro" id="IPR008920">
    <property type="entry name" value="TF_FadR/GntR_C"/>
</dbReference>